<comment type="caution">
    <text evidence="2">The sequence shown here is derived from an EMBL/GenBank/DDBJ whole genome shotgun (WGS) entry which is preliminary data.</text>
</comment>
<dbReference type="InterPro" id="IPR001054">
    <property type="entry name" value="A/G_cyclase"/>
</dbReference>
<dbReference type="InterPro" id="IPR011990">
    <property type="entry name" value="TPR-like_helical_dom_sf"/>
</dbReference>
<dbReference type="Pfam" id="PF00211">
    <property type="entry name" value="Guanylate_cyc"/>
    <property type="match status" value="1"/>
</dbReference>
<gene>
    <name evidence="2" type="ORF">C7449_105159</name>
</gene>
<dbReference type="SUPFAM" id="SSF55073">
    <property type="entry name" value="Nucleotide cyclase"/>
    <property type="match status" value="1"/>
</dbReference>
<dbReference type="Gene3D" id="1.25.40.10">
    <property type="entry name" value="Tetratricopeptide repeat domain"/>
    <property type="match status" value="1"/>
</dbReference>
<dbReference type="OrthoDB" id="9807521at2"/>
<dbReference type="GO" id="GO:0004016">
    <property type="term" value="F:adenylate cyclase activity"/>
    <property type="evidence" value="ECO:0007669"/>
    <property type="project" value="UniProtKB-ARBA"/>
</dbReference>
<proteinExistence type="predicted"/>
<keyword evidence="3" id="KW-1185">Reference proteome</keyword>
<dbReference type="RefSeq" id="WP_108003364.1">
    <property type="nucleotide sequence ID" value="NZ_JBHEEX010000003.1"/>
</dbReference>
<dbReference type="InterPro" id="IPR050697">
    <property type="entry name" value="Adenylyl/Guanylyl_Cyclase_3/4"/>
</dbReference>
<feature type="domain" description="Guanylate cyclase" evidence="1">
    <location>
        <begin position="7"/>
        <end position="122"/>
    </location>
</feature>
<dbReference type="Gene3D" id="3.40.50.10070">
    <property type="entry name" value="TolB, N-terminal domain"/>
    <property type="match status" value="1"/>
</dbReference>
<dbReference type="EMBL" id="PZZZ01000005">
    <property type="protein sequence ID" value="PTM94260.1"/>
    <property type="molecule type" value="Genomic_DNA"/>
</dbReference>
<protein>
    <submittedName>
        <fullName evidence="2">Adenylate cyclase</fullName>
    </submittedName>
</protein>
<reference evidence="2 3" key="1">
    <citation type="submission" date="2018-04" db="EMBL/GenBank/DDBJ databases">
        <title>Genomic Encyclopedia of Type Strains, Phase IV (KMG-IV): sequencing the most valuable type-strain genomes for metagenomic binning, comparative biology and taxonomic classification.</title>
        <authorList>
            <person name="Goeker M."/>
        </authorList>
    </citation>
    <scope>NUCLEOTIDE SEQUENCE [LARGE SCALE GENOMIC DNA]</scope>
    <source>
        <strain evidence="2 3">DSM 7138</strain>
    </source>
</reference>
<dbReference type="Proteomes" id="UP000241247">
    <property type="component" value="Unassembled WGS sequence"/>
</dbReference>
<dbReference type="GO" id="GO:0035556">
    <property type="term" value="P:intracellular signal transduction"/>
    <property type="evidence" value="ECO:0007669"/>
    <property type="project" value="InterPro"/>
</dbReference>
<sequence length="600" mass="66441">MEQRLAAVLAADMAGYSRLMETDEAGTIARLRTHRIELIDPAIAKNKGRIIKTTGDGMLVEFQSVTDAVKCAIEVQQRMKRRNADVPDDRRIEFRIGINLGDIIFDEGDIFGDGVNIAARIEQLADVGGVCITAAVATQIVDRLEVPIEDLGEKMLKNISRPVRLYRIGLEGNVLPDAPDDADAKRTVSKPTIVVLPFNNMSGHPDQEFFADGLTEDIITELSRRHELFVISRNSSFVYKNQPVNMREVASKLGAQYLVEGSVRKIGDRVRVTVQLVDAINDAHVWADRYDRRLDDIFAIQDEVTAAIAATLPGRVEAAQRDQMSRTKPANMAAYECALAAKVLHHRGTVADNVEAQSLIGRAIALDPGYAHAHAWRACILGQAWVHGWCDDKDAVWTEVVAELDRALALDDNDADVHRILAAVNVNNNELMTARYHQERALFLNPNYDLVVVQQGELLTWLGRPEEGIDWIRKAMRLNPHHPERFWSHLGKAHFAARQYGEAIEAFMHLSAMDHVQHAFIAACYGWLGDRIAASAHLDKLKAIAPDFGMDAFLATLHYVQEADVQHVRDGLVKAGLPEVPPAASGTATADALRGAIDQR</sequence>
<dbReference type="PANTHER" id="PTHR43081">
    <property type="entry name" value="ADENYLATE CYCLASE, TERMINAL-DIFFERENTIATION SPECIFIC-RELATED"/>
    <property type="match status" value="1"/>
</dbReference>
<evidence type="ECO:0000313" key="3">
    <source>
        <dbReference type="Proteomes" id="UP000241247"/>
    </source>
</evidence>
<name>A0A2T5B5M4_MYCDI</name>
<dbReference type="GO" id="GO:0006171">
    <property type="term" value="P:cAMP biosynthetic process"/>
    <property type="evidence" value="ECO:0007669"/>
    <property type="project" value="TreeGrafter"/>
</dbReference>
<dbReference type="SUPFAM" id="SSF48452">
    <property type="entry name" value="TPR-like"/>
    <property type="match status" value="1"/>
</dbReference>
<dbReference type="InterPro" id="IPR029787">
    <property type="entry name" value="Nucleotide_cyclase"/>
</dbReference>
<dbReference type="CDD" id="cd07302">
    <property type="entry name" value="CHD"/>
    <property type="match status" value="1"/>
</dbReference>
<dbReference type="PROSITE" id="PS50125">
    <property type="entry name" value="GUANYLATE_CYCLASE_2"/>
    <property type="match status" value="1"/>
</dbReference>
<evidence type="ECO:0000259" key="1">
    <source>
        <dbReference type="PROSITE" id="PS50125"/>
    </source>
</evidence>
<evidence type="ECO:0000313" key="2">
    <source>
        <dbReference type="EMBL" id="PTM94260.1"/>
    </source>
</evidence>
<dbReference type="SUPFAM" id="SSF52964">
    <property type="entry name" value="TolB, N-terminal domain"/>
    <property type="match status" value="1"/>
</dbReference>
<accession>A0A2T5B5M4</accession>
<dbReference type="PANTHER" id="PTHR43081:SF19">
    <property type="entry name" value="PH-SENSITIVE ADENYLATE CYCLASE RV1264"/>
    <property type="match status" value="1"/>
</dbReference>
<organism evidence="2 3">
    <name type="scientific">Mycoplana dimorpha</name>
    <dbReference type="NCBI Taxonomy" id="28320"/>
    <lineage>
        <taxon>Bacteria</taxon>
        <taxon>Pseudomonadati</taxon>
        <taxon>Pseudomonadota</taxon>
        <taxon>Alphaproteobacteria</taxon>
        <taxon>Hyphomicrobiales</taxon>
        <taxon>Rhizobiaceae</taxon>
        <taxon>Mycoplana</taxon>
    </lineage>
</organism>
<dbReference type="Gene3D" id="3.30.70.1230">
    <property type="entry name" value="Nucleotide cyclase"/>
    <property type="match status" value="1"/>
</dbReference>
<dbReference type="AlphaFoldDB" id="A0A2T5B5M4"/>